<dbReference type="STRING" id="429701.A0A2G9HN58"/>
<reference evidence="5" key="1">
    <citation type="journal article" date="2018" name="Gigascience">
        <title>Genome assembly of the Pink Ipe (Handroanthus impetiginosus, Bignoniaceae), a highly valued, ecologically keystone Neotropical timber forest tree.</title>
        <authorList>
            <person name="Silva-Junior O.B."/>
            <person name="Grattapaglia D."/>
            <person name="Novaes E."/>
            <person name="Collevatti R.G."/>
        </authorList>
    </citation>
    <scope>NUCLEOTIDE SEQUENCE [LARGE SCALE GENOMIC DNA]</scope>
    <source>
        <strain evidence="5">cv. UFG-1</strain>
    </source>
</reference>
<dbReference type="PROSITE" id="PS50082">
    <property type="entry name" value="WD_REPEATS_2"/>
    <property type="match status" value="1"/>
</dbReference>
<dbReference type="Gene3D" id="2.130.10.10">
    <property type="entry name" value="YVTN repeat-like/Quinoprotein amine dehydrogenase"/>
    <property type="match status" value="1"/>
</dbReference>
<feature type="repeat" description="WD" evidence="3">
    <location>
        <begin position="238"/>
        <end position="279"/>
    </location>
</feature>
<dbReference type="SUPFAM" id="SSF50978">
    <property type="entry name" value="WD40 repeat-like"/>
    <property type="match status" value="1"/>
</dbReference>
<dbReference type="Proteomes" id="UP000231279">
    <property type="component" value="Unassembled WGS sequence"/>
</dbReference>
<dbReference type="InterPro" id="IPR015943">
    <property type="entry name" value="WD40/YVTN_repeat-like_dom_sf"/>
</dbReference>
<evidence type="ECO:0000256" key="1">
    <source>
        <dbReference type="ARBA" id="ARBA00022574"/>
    </source>
</evidence>
<sequence length="468" mass="53120">MERFLVPVNPSAEKPKSVKRHPWKRSLIELNGKFEPNYRHQLSSLIVQSYSEIGAFPHKYHVNGEPCVTHADWFVTSGLNNNPSAFRRQGVPSLDFDSKGVYLASVTKSGCLTVHDFDNLQCPDITEDEAKQLLHITTYQQLDVVRWNLANQDEFTKLPECCRLFSLIDHFLYHMKSRWELPILFAQDFCPGKSYLANWFYEKELYPEHHERLLASDTNGVINVWDRRVSDLPCLELTTNSSGSLNSIKLSGDNEIIYGAGKQGTIFMWDLRGGRSYTAFRNHKEEYYSPLTTVKLAHELEKIPSLKAQSTIVSKEIHSIDIDPSCPYQLAFHLDDGWSGVLDTNKFQVTHIHCPPPPWLDEPNDLINVSYLRKPCWLPNNSIYVVGSSSSNGLYLLDFYPDRTSPCHVDYNEDLHSTGKSTSQQTKNRHLALSESVTACVAHPRNGTVVAGTKLSSLLVISQSKKSC</sequence>
<name>A0A2G9HN58_9LAMI</name>
<gene>
    <name evidence="4" type="ORF">CDL12_08362</name>
</gene>
<protein>
    <submittedName>
        <fullName evidence="4">Uncharacterized protein</fullName>
    </submittedName>
</protein>
<accession>A0A2G9HN58</accession>
<keyword evidence="1 3" id="KW-0853">WD repeat</keyword>
<organism evidence="4 5">
    <name type="scientific">Handroanthus impetiginosus</name>
    <dbReference type="NCBI Taxonomy" id="429701"/>
    <lineage>
        <taxon>Eukaryota</taxon>
        <taxon>Viridiplantae</taxon>
        <taxon>Streptophyta</taxon>
        <taxon>Embryophyta</taxon>
        <taxon>Tracheophyta</taxon>
        <taxon>Spermatophyta</taxon>
        <taxon>Magnoliopsida</taxon>
        <taxon>eudicotyledons</taxon>
        <taxon>Gunneridae</taxon>
        <taxon>Pentapetalae</taxon>
        <taxon>asterids</taxon>
        <taxon>lamiids</taxon>
        <taxon>Lamiales</taxon>
        <taxon>Bignoniaceae</taxon>
        <taxon>Crescentiina</taxon>
        <taxon>Tabebuia alliance</taxon>
        <taxon>Handroanthus</taxon>
    </lineage>
</organism>
<keyword evidence="5" id="KW-1185">Reference proteome</keyword>
<evidence type="ECO:0000256" key="2">
    <source>
        <dbReference type="ARBA" id="ARBA00022737"/>
    </source>
</evidence>
<dbReference type="InterPro" id="IPR001680">
    <property type="entry name" value="WD40_rpt"/>
</dbReference>
<evidence type="ECO:0000313" key="4">
    <source>
        <dbReference type="EMBL" id="PIN18959.1"/>
    </source>
</evidence>
<evidence type="ECO:0000313" key="5">
    <source>
        <dbReference type="Proteomes" id="UP000231279"/>
    </source>
</evidence>
<dbReference type="EMBL" id="NKXS01001368">
    <property type="protein sequence ID" value="PIN18959.1"/>
    <property type="molecule type" value="Genomic_DNA"/>
</dbReference>
<evidence type="ECO:0000256" key="3">
    <source>
        <dbReference type="PROSITE-ProRule" id="PRU00221"/>
    </source>
</evidence>
<comment type="caution">
    <text evidence="4">The sequence shown here is derived from an EMBL/GenBank/DDBJ whole genome shotgun (WGS) entry which is preliminary data.</text>
</comment>
<dbReference type="OrthoDB" id="10260946at2759"/>
<dbReference type="PANTHER" id="PTHR19857:SF21">
    <property type="entry name" value="ANAPHASE-PROMOTING COMPLEX SUBUNIT 4 WD40 DOMAIN-CONTAINING PROTEIN"/>
    <property type="match status" value="1"/>
</dbReference>
<dbReference type="InterPro" id="IPR036322">
    <property type="entry name" value="WD40_repeat_dom_sf"/>
</dbReference>
<dbReference type="PANTHER" id="PTHR19857">
    <property type="entry name" value="MITOCHONDRIAL DIVISION PROTEIN 1-RELATED"/>
    <property type="match status" value="1"/>
</dbReference>
<proteinExistence type="predicted"/>
<dbReference type="InterPro" id="IPR051179">
    <property type="entry name" value="WD_repeat_multifunction"/>
</dbReference>
<keyword evidence="2" id="KW-0677">Repeat</keyword>
<dbReference type="AlphaFoldDB" id="A0A2G9HN58"/>